<reference evidence="3 4" key="1">
    <citation type="submission" date="2024-06" db="EMBL/GenBank/DDBJ databases">
        <title>The Natural Products Discovery Center: Release of the First 8490 Sequenced Strains for Exploring Actinobacteria Biosynthetic Diversity.</title>
        <authorList>
            <person name="Kalkreuter E."/>
            <person name="Kautsar S.A."/>
            <person name="Yang D."/>
            <person name="Bader C.D."/>
            <person name="Teijaro C.N."/>
            <person name="Fluegel L."/>
            <person name="Davis C.M."/>
            <person name="Simpson J.R."/>
            <person name="Lauterbach L."/>
            <person name="Steele A.D."/>
            <person name="Gui C."/>
            <person name="Meng S."/>
            <person name="Li G."/>
            <person name="Viehrig K."/>
            <person name="Ye F."/>
            <person name="Su P."/>
            <person name="Kiefer A.F."/>
            <person name="Nichols A."/>
            <person name="Cepeda A.J."/>
            <person name="Yan W."/>
            <person name="Fan B."/>
            <person name="Jiang Y."/>
            <person name="Adhikari A."/>
            <person name="Zheng C.-J."/>
            <person name="Schuster L."/>
            <person name="Cowan T.M."/>
            <person name="Smanski M.J."/>
            <person name="Chevrette M.G."/>
            <person name="De Carvalho L.P.S."/>
            <person name="Shen B."/>
        </authorList>
    </citation>
    <scope>NUCLEOTIDE SEQUENCE [LARGE SCALE GENOMIC DNA]</scope>
    <source>
        <strain evidence="3 4">NPDC019583</strain>
    </source>
</reference>
<comment type="caution">
    <text evidence="3">The sequence shown here is derived from an EMBL/GenBank/DDBJ whole genome shotgun (WGS) entry which is preliminary data.</text>
</comment>
<feature type="region of interest" description="Disordered" evidence="1">
    <location>
        <begin position="25"/>
        <end position="56"/>
    </location>
</feature>
<evidence type="ECO:0000256" key="1">
    <source>
        <dbReference type="SAM" id="MobiDB-lite"/>
    </source>
</evidence>
<keyword evidence="2" id="KW-0732">Signal</keyword>
<organism evidence="3 4">
    <name type="scientific">Streptomyces olindensis</name>
    <dbReference type="NCBI Taxonomy" id="358823"/>
    <lineage>
        <taxon>Bacteria</taxon>
        <taxon>Bacillati</taxon>
        <taxon>Actinomycetota</taxon>
        <taxon>Actinomycetes</taxon>
        <taxon>Kitasatosporales</taxon>
        <taxon>Streptomycetaceae</taxon>
        <taxon>Streptomyces</taxon>
    </lineage>
</organism>
<feature type="signal peptide" evidence="2">
    <location>
        <begin position="1"/>
        <end position="21"/>
    </location>
</feature>
<evidence type="ECO:0008006" key="5">
    <source>
        <dbReference type="Google" id="ProtNLM"/>
    </source>
</evidence>
<feature type="compositionally biased region" description="Polar residues" evidence="1">
    <location>
        <begin position="31"/>
        <end position="53"/>
    </location>
</feature>
<protein>
    <recommendedName>
        <fullName evidence="5">Lipoprotein</fullName>
    </recommendedName>
</protein>
<keyword evidence="4" id="KW-1185">Reference proteome</keyword>
<name>A0ABV2XLX7_9ACTN</name>
<dbReference type="Proteomes" id="UP001550603">
    <property type="component" value="Unassembled WGS sequence"/>
</dbReference>
<dbReference type="RefSeq" id="WP_359784405.1">
    <property type="nucleotide sequence ID" value="NZ_JBEYBN010000001.1"/>
</dbReference>
<proteinExistence type="predicted"/>
<gene>
    <name evidence="3" type="ORF">ABZ568_00830</name>
</gene>
<dbReference type="EMBL" id="JBEYBN010000001">
    <property type="protein sequence ID" value="MEU2265006.1"/>
    <property type="molecule type" value="Genomic_DNA"/>
</dbReference>
<accession>A0ABV2XLX7</accession>
<feature type="chain" id="PRO_5045178582" description="Lipoprotein" evidence="2">
    <location>
        <begin position="22"/>
        <end position="181"/>
    </location>
</feature>
<sequence>MKKIRLSVAAAAVVLATGVLAACSGAEDSPKSTSGNGPKASATASAEGSQSDPATAREVLEELSGRVSAAKLNTVVTAENDPNKLLGRPKQYTSKVTFTDSRITAADVEGLDKDDSLRGGAVEVFGSEEDAKARSDYIQSVTKELPSLAEYHYQDGPVLVRVSHYLTPKQATDYKAALGSR</sequence>
<evidence type="ECO:0000256" key="2">
    <source>
        <dbReference type="SAM" id="SignalP"/>
    </source>
</evidence>
<evidence type="ECO:0000313" key="4">
    <source>
        <dbReference type="Proteomes" id="UP001550603"/>
    </source>
</evidence>
<evidence type="ECO:0000313" key="3">
    <source>
        <dbReference type="EMBL" id="MEU2265006.1"/>
    </source>
</evidence>
<dbReference type="PROSITE" id="PS51257">
    <property type="entry name" value="PROKAR_LIPOPROTEIN"/>
    <property type="match status" value="1"/>
</dbReference>